<dbReference type="Proteomes" id="UP000230922">
    <property type="component" value="Unassembled WGS sequence"/>
</dbReference>
<dbReference type="SMART" id="SM00822">
    <property type="entry name" value="PKS_KR"/>
    <property type="match status" value="1"/>
</dbReference>
<organism evidence="4 5">
    <name type="scientific">Candidatus Doudnabacteria bacterium CG10_big_fil_rev_8_21_14_0_10_42_18</name>
    <dbReference type="NCBI Taxonomy" id="1974552"/>
    <lineage>
        <taxon>Bacteria</taxon>
        <taxon>Candidatus Doudnaibacteriota</taxon>
    </lineage>
</organism>
<sequence length="246" mass="25781">MLFKNKTAVVTGAAQGIGFGIAQALAKEGCNIVVSDINEAGCNVAAAKIKAMKVKTLAVPCDVSKEVEVANLFKTVKSVFGKVDILANNAGIFPFIPFKEMTVADWDKVMDVNVKSVFLCAQAAAKIMPIGGRIVNTSSIAAFVGFEGLTHYCASKGAINSLIRALALELAGKKITVNAVAPGAIDTEGASQMSTKESVKQTIAMIPLQRMGKPDDIANVVVFLASEKAAYITGQTIIVDGGWTLR</sequence>
<evidence type="ECO:0000313" key="5">
    <source>
        <dbReference type="Proteomes" id="UP000230922"/>
    </source>
</evidence>
<dbReference type="PRINTS" id="PR00081">
    <property type="entry name" value="GDHRDH"/>
</dbReference>
<dbReference type="GO" id="GO:0048038">
    <property type="term" value="F:quinone binding"/>
    <property type="evidence" value="ECO:0007669"/>
    <property type="project" value="TreeGrafter"/>
</dbReference>
<accession>A0A2H0VA71</accession>
<dbReference type="PANTHER" id="PTHR42760:SF133">
    <property type="entry name" value="3-OXOACYL-[ACYL-CARRIER-PROTEIN] REDUCTASE"/>
    <property type="match status" value="1"/>
</dbReference>
<evidence type="ECO:0000259" key="3">
    <source>
        <dbReference type="SMART" id="SM00822"/>
    </source>
</evidence>
<dbReference type="InterPro" id="IPR020904">
    <property type="entry name" value="Sc_DH/Rdtase_CS"/>
</dbReference>
<dbReference type="PROSITE" id="PS00061">
    <property type="entry name" value="ADH_SHORT"/>
    <property type="match status" value="1"/>
</dbReference>
<feature type="domain" description="Ketoreductase" evidence="3">
    <location>
        <begin position="6"/>
        <end position="188"/>
    </location>
</feature>
<evidence type="ECO:0000256" key="2">
    <source>
        <dbReference type="ARBA" id="ARBA00023002"/>
    </source>
</evidence>
<dbReference type="GO" id="GO:0016616">
    <property type="term" value="F:oxidoreductase activity, acting on the CH-OH group of donors, NAD or NADP as acceptor"/>
    <property type="evidence" value="ECO:0007669"/>
    <property type="project" value="TreeGrafter"/>
</dbReference>
<dbReference type="FunFam" id="3.40.50.720:FF:000084">
    <property type="entry name" value="Short-chain dehydrogenase reductase"/>
    <property type="match status" value="1"/>
</dbReference>
<dbReference type="CDD" id="cd05233">
    <property type="entry name" value="SDR_c"/>
    <property type="match status" value="1"/>
</dbReference>
<proteinExistence type="inferred from homology"/>
<dbReference type="PANTHER" id="PTHR42760">
    <property type="entry name" value="SHORT-CHAIN DEHYDROGENASES/REDUCTASES FAMILY MEMBER"/>
    <property type="match status" value="1"/>
</dbReference>
<reference evidence="5" key="1">
    <citation type="submission" date="2017-09" db="EMBL/GenBank/DDBJ databases">
        <title>Depth-based differentiation of microbial function through sediment-hosted aquifers and enrichment of novel symbionts in the deep terrestrial subsurface.</title>
        <authorList>
            <person name="Probst A.J."/>
            <person name="Ladd B."/>
            <person name="Jarett J.K."/>
            <person name="Geller-Mcgrath D.E."/>
            <person name="Sieber C.M.K."/>
            <person name="Emerson J.B."/>
            <person name="Anantharaman K."/>
            <person name="Thomas B.C."/>
            <person name="Malmstrom R."/>
            <person name="Stieglmeier M."/>
            <person name="Klingl A."/>
            <person name="Woyke T."/>
            <person name="Ryan C.M."/>
            <person name="Banfield J.F."/>
        </authorList>
    </citation>
    <scope>NUCLEOTIDE SEQUENCE [LARGE SCALE GENOMIC DNA]</scope>
</reference>
<dbReference type="AlphaFoldDB" id="A0A2H0VA71"/>
<dbReference type="InterPro" id="IPR002347">
    <property type="entry name" value="SDR_fam"/>
</dbReference>
<dbReference type="Gene3D" id="3.40.50.720">
    <property type="entry name" value="NAD(P)-binding Rossmann-like Domain"/>
    <property type="match status" value="1"/>
</dbReference>
<evidence type="ECO:0000313" key="4">
    <source>
        <dbReference type="EMBL" id="PIR95973.1"/>
    </source>
</evidence>
<dbReference type="Pfam" id="PF13561">
    <property type="entry name" value="adh_short_C2"/>
    <property type="match status" value="1"/>
</dbReference>
<dbReference type="SUPFAM" id="SSF51735">
    <property type="entry name" value="NAD(P)-binding Rossmann-fold domains"/>
    <property type="match status" value="1"/>
</dbReference>
<dbReference type="EMBL" id="PFAK01000059">
    <property type="protein sequence ID" value="PIR95973.1"/>
    <property type="molecule type" value="Genomic_DNA"/>
</dbReference>
<gene>
    <name evidence="4" type="ORF">COT92_03555</name>
</gene>
<protein>
    <submittedName>
        <fullName evidence="4">Short-chain dehydrogenase</fullName>
    </submittedName>
</protein>
<dbReference type="InterPro" id="IPR057326">
    <property type="entry name" value="KR_dom"/>
</dbReference>
<comment type="caution">
    <text evidence="4">The sequence shown here is derived from an EMBL/GenBank/DDBJ whole genome shotgun (WGS) entry which is preliminary data.</text>
</comment>
<evidence type="ECO:0000256" key="1">
    <source>
        <dbReference type="ARBA" id="ARBA00006484"/>
    </source>
</evidence>
<keyword evidence="2" id="KW-0560">Oxidoreductase</keyword>
<dbReference type="NCBIfam" id="NF005559">
    <property type="entry name" value="PRK07231.1"/>
    <property type="match status" value="1"/>
</dbReference>
<dbReference type="PRINTS" id="PR00080">
    <property type="entry name" value="SDRFAMILY"/>
</dbReference>
<dbReference type="InterPro" id="IPR036291">
    <property type="entry name" value="NAD(P)-bd_dom_sf"/>
</dbReference>
<comment type="similarity">
    <text evidence="1">Belongs to the short-chain dehydrogenases/reductases (SDR) family.</text>
</comment>
<name>A0A2H0VA71_9BACT</name>
<dbReference type="GO" id="GO:0006633">
    <property type="term" value="P:fatty acid biosynthetic process"/>
    <property type="evidence" value="ECO:0007669"/>
    <property type="project" value="TreeGrafter"/>
</dbReference>